<accession>A0A317XCV9</accession>
<gene>
    <name evidence="2" type="ORF">BO94DRAFT_454209</name>
</gene>
<feature type="non-terminal residue" evidence="2">
    <location>
        <position position="1"/>
    </location>
</feature>
<name>A0A317XCV9_9EURO</name>
<evidence type="ECO:0000313" key="3">
    <source>
        <dbReference type="Proteomes" id="UP000246702"/>
    </source>
</evidence>
<dbReference type="GeneID" id="37109743"/>
<evidence type="ECO:0000313" key="2">
    <source>
        <dbReference type="EMBL" id="PWY96165.1"/>
    </source>
</evidence>
<comment type="caution">
    <text evidence="2">The sequence shown here is derived from an EMBL/GenBank/DDBJ whole genome shotgun (WGS) entry which is preliminary data.</text>
</comment>
<reference evidence="2 3" key="1">
    <citation type="submission" date="2016-12" db="EMBL/GenBank/DDBJ databases">
        <title>The genomes of Aspergillus section Nigri reveals drivers in fungal speciation.</title>
        <authorList>
            <consortium name="DOE Joint Genome Institute"/>
            <person name="Vesth T.C."/>
            <person name="Nybo J."/>
            <person name="Theobald S."/>
            <person name="Brandl J."/>
            <person name="Frisvad J.C."/>
            <person name="Nielsen K.F."/>
            <person name="Lyhne E.K."/>
            <person name="Kogle M.E."/>
            <person name="Kuo A."/>
            <person name="Riley R."/>
            <person name="Clum A."/>
            <person name="Nolan M."/>
            <person name="Lipzen A."/>
            <person name="Salamov A."/>
            <person name="Henrissat B."/>
            <person name="Wiebenga A."/>
            <person name="De Vries R.P."/>
            <person name="Grigoriev I.V."/>
            <person name="Mortensen U.H."/>
            <person name="Andersen M.R."/>
            <person name="Baker S.E."/>
        </authorList>
    </citation>
    <scope>NUCLEOTIDE SEQUENCE [LARGE SCALE GENOMIC DNA]</scope>
    <source>
        <strain evidence="2 3">CBS 115572</strain>
    </source>
</reference>
<keyword evidence="3" id="KW-1185">Reference proteome</keyword>
<dbReference type="OrthoDB" id="4471330at2759"/>
<proteinExistence type="predicted"/>
<dbReference type="AlphaFoldDB" id="A0A317XCV9"/>
<feature type="region of interest" description="Disordered" evidence="1">
    <location>
        <begin position="256"/>
        <end position="294"/>
    </location>
</feature>
<dbReference type="EMBL" id="MSFK01000001">
    <property type="protein sequence ID" value="PWY96165.1"/>
    <property type="molecule type" value="Genomic_DNA"/>
</dbReference>
<feature type="compositionally biased region" description="Basic and acidic residues" evidence="1">
    <location>
        <begin position="256"/>
        <end position="281"/>
    </location>
</feature>
<evidence type="ECO:0000256" key="1">
    <source>
        <dbReference type="SAM" id="MobiDB-lite"/>
    </source>
</evidence>
<dbReference type="Proteomes" id="UP000246702">
    <property type="component" value="Unassembled WGS sequence"/>
</dbReference>
<dbReference type="RefSeq" id="XP_025472926.1">
    <property type="nucleotide sequence ID" value="XM_025607600.1"/>
</dbReference>
<sequence length="294" mass="33157">VQLRDKLTQESNASSSERKPRILRMRCRNIILDGCLTCLQEQGLDIDVDMAKLAILVYSKRNLCHARVGDPAQPAKLRKATEQDKNQLPEVLPEEQFRNYNTWERILAIYGDSQGLISLRPGSRSDTVLPEPDLRLLPEDARRDAFKNKVSDDRIDATFQSINERIPVTFSPATGHTRTKHSVSDLIADVVSCRTKSTMIESTGHSRQSMNGSWPFFNLWSIVVFGNVEDVCTFREIYEDLAHMFAKDQAKGRKALRETQRMAHRARADLDRETGCRKEGVGGDGGEGEEGRPG</sequence>
<protein>
    <submittedName>
        <fullName evidence="2">Uncharacterized protein</fullName>
    </submittedName>
</protein>
<organism evidence="2 3">
    <name type="scientific">Aspergillus sclerotioniger CBS 115572</name>
    <dbReference type="NCBI Taxonomy" id="1450535"/>
    <lineage>
        <taxon>Eukaryota</taxon>
        <taxon>Fungi</taxon>
        <taxon>Dikarya</taxon>
        <taxon>Ascomycota</taxon>
        <taxon>Pezizomycotina</taxon>
        <taxon>Eurotiomycetes</taxon>
        <taxon>Eurotiomycetidae</taxon>
        <taxon>Eurotiales</taxon>
        <taxon>Aspergillaceae</taxon>
        <taxon>Aspergillus</taxon>
        <taxon>Aspergillus subgen. Circumdati</taxon>
    </lineage>
</organism>